<dbReference type="GO" id="GO:0016853">
    <property type="term" value="F:isomerase activity"/>
    <property type="evidence" value="ECO:0007669"/>
    <property type="project" value="UniProtKB-KW"/>
</dbReference>
<dbReference type="InterPro" id="IPR001753">
    <property type="entry name" value="Enoyl-CoA_hydra/iso"/>
</dbReference>
<dbReference type="AlphaFoldDB" id="A0A3L7DU27"/>
<keyword evidence="3" id="KW-1185">Reference proteome</keyword>
<dbReference type="Gene3D" id="3.90.226.10">
    <property type="entry name" value="2-enoyl-CoA Hydratase, Chain A, domain 1"/>
    <property type="match status" value="1"/>
</dbReference>
<reference evidence="2 3" key="1">
    <citation type="submission" date="2018-07" db="EMBL/GenBank/DDBJ databases">
        <title>Halioglobus sp. genome submission.</title>
        <authorList>
            <person name="Ye M.-Q."/>
            <person name="Du Z.-J."/>
        </authorList>
    </citation>
    <scope>NUCLEOTIDE SEQUENCE [LARGE SCALE GENOMIC DNA]</scope>
    <source>
        <strain evidence="2 3">U0301</strain>
    </source>
</reference>
<sequence>MDTSLETLSAAQLARLRQQPECAAQYSPVTGHPLLLLDLSPGGPCAEDQHPELARILRKASCPVIAIAPSQMQTALTESVDVVVESPQEAQVLIRNIRRQPLSAMTLVQLLRHNEHASLEDGLLAESLAYATLQGGSEFRDYLATRSEPSVPPTNEQPAVLAERETDHLLLTLNRPEQLNPYSIAMRDALCEGLQLALQDHSISRVIIRGEGNCFCTGGALEEFGLADDLSEAHAIRCSRHAGRLIAAMAERVECHLHRACIGSGIEIPAFAGHVVARHDTYFFLPEITMGLIPGAGGTVSILRRIGRQRLSYLALSARRIKAQTALQWGLVDAIA</sequence>
<comment type="similarity">
    <text evidence="1">Belongs to the enoyl-CoA hydratase/isomerase family.</text>
</comment>
<accession>A0A3L7DU27</accession>
<dbReference type="InterPro" id="IPR029045">
    <property type="entry name" value="ClpP/crotonase-like_dom_sf"/>
</dbReference>
<dbReference type="OrthoDB" id="5730382at2"/>
<dbReference type="CDD" id="cd06558">
    <property type="entry name" value="crotonase-like"/>
    <property type="match status" value="1"/>
</dbReference>
<evidence type="ECO:0000313" key="2">
    <source>
        <dbReference type="EMBL" id="RLQ21078.1"/>
    </source>
</evidence>
<dbReference type="SUPFAM" id="SSF52096">
    <property type="entry name" value="ClpP/crotonase"/>
    <property type="match status" value="1"/>
</dbReference>
<organism evidence="2 3">
    <name type="scientific">Seongchinamella sediminis</name>
    <dbReference type="NCBI Taxonomy" id="2283635"/>
    <lineage>
        <taxon>Bacteria</taxon>
        <taxon>Pseudomonadati</taxon>
        <taxon>Pseudomonadota</taxon>
        <taxon>Gammaproteobacteria</taxon>
        <taxon>Cellvibrionales</taxon>
        <taxon>Halieaceae</taxon>
        <taxon>Seongchinamella</taxon>
    </lineage>
</organism>
<dbReference type="Pfam" id="PF00378">
    <property type="entry name" value="ECH_1"/>
    <property type="match status" value="1"/>
</dbReference>
<dbReference type="Proteomes" id="UP000265509">
    <property type="component" value="Unassembled WGS sequence"/>
</dbReference>
<dbReference type="PANTHER" id="PTHR11941:SF54">
    <property type="entry name" value="ENOYL-COA HYDRATASE, MITOCHONDRIAL"/>
    <property type="match status" value="1"/>
</dbReference>
<dbReference type="PANTHER" id="PTHR11941">
    <property type="entry name" value="ENOYL-COA HYDRATASE-RELATED"/>
    <property type="match status" value="1"/>
</dbReference>
<keyword evidence="2" id="KW-0413">Isomerase</keyword>
<name>A0A3L7DU27_9GAMM</name>
<gene>
    <name evidence="2" type="ORF">DWB85_14365</name>
</gene>
<dbReference type="RefSeq" id="WP_117955994.1">
    <property type="nucleotide sequence ID" value="NZ_QRAN01000016.1"/>
</dbReference>
<evidence type="ECO:0000313" key="3">
    <source>
        <dbReference type="Proteomes" id="UP000265509"/>
    </source>
</evidence>
<dbReference type="GO" id="GO:0006635">
    <property type="term" value="P:fatty acid beta-oxidation"/>
    <property type="evidence" value="ECO:0007669"/>
    <property type="project" value="TreeGrafter"/>
</dbReference>
<protein>
    <submittedName>
        <fullName evidence="2">Enoyl-CoA hydratase/isomerase family protein</fullName>
    </submittedName>
</protein>
<dbReference type="EMBL" id="QRAN01000016">
    <property type="protein sequence ID" value="RLQ21078.1"/>
    <property type="molecule type" value="Genomic_DNA"/>
</dbReference>
<evidence type="ECO:0000256" key="1">
    <source>
        <dbReference type="ARBA" id="ARBA00005254"/>
    </source>
</evidence>
<proteinExistence type="inferred from homology"/>
<comment type="caution">
    <text evidence="2">The sequence shown here is derived from an EMBL/GenBank/DDBJ whole genome shotgun (WGS) entry which is preliminary data.</text>
</comment>